<dbReference type="AlphaFoldDB" id="A0A2T5M1U2"/>
<gene>
    <name evidence="2" type="ORF">P175DRAFT_0499035</name>
</gene>
<sequence>MYVGVICVQINANWSGTGEKRAEEATGKGKLGTKLAAQKAKTHAQTLSEASGEQRAARDADDASEARRWD</sequence>
<dbReference type="OrthoDB" id="5415072at2759"/>
<feature type="region of interest" description="Disordered" evidence="1">
    <location>
        <begin position="17"/>
        <end position="70"/>
    </location>
</feature>
<name>A0A2T5M1U2_9EURO</name>
<dbReference type="GeneID" id="63813526"/>
<feature type="compositionally biased region" description="Basic and acidic residues" evidence="1">
    <location>
        <begin position="18"/>
        <end position="27"/>
    </location>
</feature>
<proteinExistence type="predicted"/>
<dbReference type="RefSeq" id="XP_040753895.1">
    <property type="nucleotide sequence ID" value="XM_040896644.1"/>
</dbReference>
<accession>A0A2T5M1U2</accession>
<feature type="compositionally biased region" description="Basic and acidic residues" evidence="1">
    <location>
        <begin position="55"/>
        <end position="70"/>
    </location>
</feature>
<evidence type="ECO:0000313" key="3">
    <source>
        <dbReference type="Proteomes" id="UP000244073"/>
    </source>
</evidence>
<dbReference type="Proteomes" id="UP000244073">
    <property type="component" value="Unassembled WGS sequence"/>
</dbReference>
<organism evidence="2 3">
    <name type="scientific">Aspergillus ochraceoroseus IBT 24754</name>
    <dbReference type="NCBI Taxonomy" id="1392256"/>
    <lineage>
        <taxon>Eukaryota</taxon>
        <taxon>Fungi</taxon>
        <taxon>Dikarya</taxon>
        <taxon>Ascomycota</taxon>
        <taxon>Pezizomycotina</taxon>
        <taxon>Eurotiomycetes</taxon>
        <taxon>Eurotiomycetidae</taxon>
        <taxon>Eurotiales</taxon>
        <taxon>Aspergillaceae</taxon>
        <taxon>Aspergillus</taxon>
        <taxon>Aspergillus subgen. Nidulantes</taxon>
    </lineage>
</organism>
<dbReference type="EMBL" id="MSFN02000002">
    <property type="protein sequence ID" value="PTU22503.1"/>
    <property type="molecule type" value="Genomic_DNA"/>
</dbReference>
<evidence type="ECO:0000256" key="1">
    <source>
        <dbReference type="SAM" id="MobiDB-lite"/>
    </source>
</evidence>
<protein>
    <submittedName>
        <fullName evidence="2">Uncharacterized protein</fullName>
    </submittedName>
</protein>
<comment type="caution">
    <text evidence="2">The sequence shown here is derived from an EMBL/GenBank/DDBJ whole genome shotgun (WGS) entry which is preliminary data.</text>
</comment>
<evidence type="ECO:0000313" key="2">
    <source>
        <dbReference type="EMBL" id="PTU22503.1"/>
    </source>
</evidence>
<dbReference type="VEuPathDB" id="FungiDB:P175DRAFT_0499035"/>
<reference evidence="2 3" key="1">
    <citation type="journal article" date="2018" name="Proc. Natl. Acad. Sci. U.S.A.">
        <title>Linking secondary metabolites to gene clusters through genome sequencing of six diverse Aspergillus species.</title>
        <authorList>
            <person name="Kaerboelling I."/>
            <person name="Vesth T.C."/>
            <person name="Frisvad J.C."/>
            <person name="Nybo J.L."/>
            <person name="Theobald S."/>
            <person name="Kuo A."/>
            <person name="Bowyer P."/>
            <person name="Matsuda Y."/>
            <person name="Mondo S."/>
            <person name="Lyhne E.K."/>
            <person name="Kogle M.E."/>
            <person name="Clum A."/>
            <person name="Lipzen A."/>
            <person name="Salamov A."/>
            <person name="Ngan C.Y."/>
            <person name="Daum C."/>
            <person name="Chiniquy J."/>
            <person name="Barry K."/>
            <person name="LaButti K."/>
            <person name="Haridas S."/>
            <person name="Simmons B.A."/>
            <person name="Magnuson J.K."/>
            <person name="Mortensen U.H."/>
            <person name="Larsen T.O."/>
            <person name="Grigoriev I.V."/>
            <person name="Baker S.E."/>
            <person name="Andersen M.R."/>
        </authorList>
    </citation>
    <scope>NUCLEOTIDE SEQUENCE [LARGE SCALE GENOMIC DNA]</scope>
    <source>
        <strain evidence="2 3">IBT 24754</strain>
    </source>
</reference>